<proteinExistence type="predicted"/>
<dbReference type="AlphaFoldDB" id="A0A0W0VD55"/>
<organism evidence="2 3">
    <name type="scientific">Legionella jordanis</name>
    <dbReference type="NCBI Taxonomy" id="456"/>
    <lineage>
        <taxon>Bacteria</taxon>
        <taxon>Pseudomonadati</taxon>
        <taxon>Pseudomonadota</taxon>
        <taxon>Gammaproteobacteria</taxon>
        <taxon>Legionellales</taxon>
        <taxon>Legionellaceae</taxon>
        <taxon>Legionella</taxon>
    </lineage>
</organism>
<gene>
    <name evidence="2" type="ORF">Ljor_2111</name>
</gene>
<dbReference type="Proteomes" id="UP000055035">
    <property type="component" value="Unassembled WGS sequence"/>
</dbReference>
<name>A0A0W0VD55_9GAMM</name>
<evidence type="ECO:0000313" key="3">
    <source>
        <dbReference type="Proteomes" id="UP000055035"/>
    </source>
</evidence>
<feature type="region of interest" description="Disordered" evidence="1">
    <location>
        <begin position="293"/>
        <end position="369"/>
    </location>
</feature>
<accession>A0A0W0VD55</accession>
<feature type="compositionally biased region" description="Basic and acidic residues" evidence="1">
    <location>
        <begin position="316"/>
        <end position="325"/>
    </location>
</feature>
<keyword evidence="3" id="KW-1185">Reference proteome</keyword>
<reference evidence="2 3" key="1">
    <citation type="submission" date="2015-11" db="EMBL/GenBank/DDBJ databases">
        <title>Genomic analysis of 38 Legionella species identifies large and diverse effector repertoires.</title>
        <authorList>
            <person name="Burstein D."/>
            <person name="Amaro F."/>
            <person name="Zusman T."/>
            <person name="Lifshitz Z."/>
            <person name="Cohen O."/>
            <person name="Gilbert J.A."/>
            <person name="Pupko T."/>
            <person name="Shuman H.A."/>
            <person name="Segal G."/>
        </authorList>
    </citation>
    <scope>NUCLEOTIDE SEQUENCE [LARGE SCALE GENOMIC DNA]</scope>
    <source>
        <strain evidence="2 3">BL-540</strain>
    </source>
</reference>
<dbReference type="EMBL" id="LNYJ01000011">
    <property type="protein sequence ID" value="KTD17805.1"/>
    <property type="molecule type" value="Genomic_DNA"/>
</dbReference>
<dbReference type="PATRIC" id="fig|456.5.peg.2267"/>
<dbReference type="RefSeq" id="WP_058471527.1">
    <property type="nucleotide sequence ID" value="NZ_CAAAIC010000001.1"/>
</dbReference>
<protein>
    <submittedName>
        <fullName evidence="2">Coiled-coil protein</fullName>
    </submittedName>
</protein>
<evidence type="ECO:0000256" key="1">
    <source>
        <dbReference type="SAM" id="MobiDB-lite"/>
    </source>
</evidence>
<sequence>MTTIFRDIVVFFVVHELRDEQSRAEAKNKSAFSIRRNTEFSQYKIDQAEKLKSEVLNLPGDKKDKQLLEDIRELVLNYKTTVAAECKRNKLGEGKFGEALTKVISDVDVIYLTLKEKKLLDIHLEIDSQVEPNYHLLTSERYVDPLHRFYYYAAFYFCHKAVNPNNSWFTGLLDFLLWNSVEVSEEKDDILLRSLHSCQNALDELDTKKERYAIARANRVLDFVQGVLRGNVAVCVNHAALKDGVPLVTGTLANVNITPTLKPTRGFLKYYMERAETEIERLKTKLELELRTREQTSNTHKPPGHDANQSLSQEKQVTDEQEKDAAALNAESKKTAKTSVHSNLSLLKAPKVNKKHDEDESLVLTPTHQ</sequence>
<comment type="caution">
    <text evidence="2">The sequence shown here is derived from an EMBL/GenBank/DDBJ whole genome shotgun (WGS) entry which is preliminary data.</text>
</comment>
<evidence type="ECO:0000313" key="2">
    <source>
        <dbReference type="EMBL" id="KTD17805.1"/>
    </source>
</evidence>